<dbReference type="Pfam" id="PF03446">
    <property type="entry name" value="NAD_binding_2"/>
    <property type="match status" value="1"/>
</dbReference>
<feature type="domain" description="6-phosphogluconate dehydrogenase NADP-binding" evidence="5">
    <location>
        <begin position="20"/>
        <end position="176"/>
    </location>
</feature>
<evidence type="ECO:0000313" key="8">
    <source>
        <dbReference type="Proteomes" id="UP000021210"/>
    </source>
</evidence>
<proteinExistence type="inferred from homology"/>
<organism evidence="7 8">
    <name type="scientific">Mycobacteroides abscessus 1948</name>
    <dbReference type="NCBI Taxonomy" id="1299323"/>
    <lineage>
        <taxon>Bacteria</taxon>
        <taxon>Bacillati</taxon>
        <taxon>Actinomycetota</taxon>
        <taxon>Actinomycetes</taxon>
        <taxon>Mycobacteriales</taxon>
        <taxon>Mycobacteriaceae</taxon>
        <taxon>Mycobacteroides</taxon>
        <taxon>Mycobacteroides abscessus</taxon>
    </lineage>
</organism>
<dbReference type="SUPFAM" id="SSF51735">
    <property type="entry name" value="NAD(P)-binding Rossmann-fold domains"/>
    <property type="match status" value="1"/>
</dbReference>
<dbReference type="AlphaFoldDB" id="A0A829QLN4"/>
<protein>
    <submittedName>
        <fullName evidence="7">NAD binding domain of 6-phosphogluconate dehydrogenase family protein</fullName>
    </submittedName>
</protein>
<dbReference type="EMBL" id="JAOH01000002">
    <property type="protein sequence ID" value="EUA63667.1"/>
    <property type="molecule type" value="Genomic_DNA"/>
</dbReference>
<evidence type="ECO:0000313" key="7">
    <source>
        <dbReference type="EMBL" id="EUA63667.1"/>
    </source>
</evidence>
<dbReference type="Pfam" id="PF14833">
    <property type="entry name" value="NAD_binding_11"/>
    <property type="match status" value="1"/>
</dbReference>
<dbReference type="InterPro" id="IPR036291">
    <property type="entry name" value="NAD(P)-bd_dom_sf"/>
</dbReference>
<evidence type="ECO:0000259" key="5">
    <source>
        <dbReference type="Pfam" id="PF03446"/>
    </source>
</evidence>
<dbReference type="InterPro" id="IPR008927">
    <property type="entry name" value="6-PGluconate_DH-like_C_sf"/>
</dbReference>
<dbReference type="InterPro" id="IPR006115">
    <property type="entry name" value="6PGDH_NADP-bd"/>
</dbReference>
<feature type="domain" description="3-hydroxyisobutyrate dehydrogenase-like NAD-binding" evidence="6">
    <location>
        <begin position="181"/>
        <end position="293"/>
    </location>
</feature>
<dbReference type="SUPFAM" id="SSF48179">
    <property type="entry name" value="6-phosphogluconate dehydrogenase C-terminal domain-like"/>
    <property type="match status" value="1"/>
</dbReference>
<dbReference type="GO" id="GO:0050661">
    <property type="term" value="F:NADP binding"/>
    <property type="evidence" value="ECO:0007669"/>
    <property type="project" value="InterPro"/>
</dbReference>
<evidence type="ECO:0000256" key="1">
    <source>
        <dbReference type="ARBA" id="ARBA00009080"/>
    </source>
</evidence>
<comment type="caution">
    <text evidence="7">The sequence shown here is derived from an EMBL/GenBank/DDBJ whole genome shotgun (WGS) entry which is preliminary data.</text>
</comment>
<evidence type="ECO:0000256" key="2">
    <source>
        <dbReference type="ARBA" id="ARBA00023002"/>
    </source>
</evidence>
<dbReference type="Proteomes" id="UP000021210">
    <property type="component" value="Unassembled WGS sequence"/>
</dbReference>
<evidence type="ECO:0000256" key="4">
    <source>
        <dbReference type="PIRSR" id="PIRSR000103-1"/>
    </source>
</evidence>
<gene>
    <name evidence="7" type="ORF">I542_3824</name>
</gene>
<dbReference type="InterPro" id="IPR013328">
    <property type="entry name" value="6PGD_dom2"/>
</dbReference>
<keyword evidence="3" id="KW-0520">NAD</keyword>
<dbReference type="PANTHER" id="PTHR43060">
    <property type="entry name" value="3-HYDROXYISOBUTYRATE DEHYDROGENASE-LIKE 1, MITOCHONDRIAL-RELATED"/>
    <property type="match status" value="1"/>
</dbReference>
<dbReference type="GO" id="GO:0051287">
    <property type="term" value="F:NAD binding"/>
    <property type="evidence" value="ECO:0007669"/>
    <property type="project" value="InterPro"/>
</dbReference>
<accession>A0A829QLN4</accession>
<sequence length="311" mass="32260">MTAATTLRIENKPHLSGQAVGLVGAGRMGTGIGLCLLRQGAKLRVIANKDRSGTNELIDHGATESRSLAELADGCAVVVLSLPSSAQVENVCGQDGGLFGALSQGAVVLDTTTAWPQSTIALAQQAGALGIRFVDAPVTRSPEHARQGALNSMLGCTGDFRGLIDVVSAYSATITRVGPVGSAHQMKIVYNAMTMGISAVVAEACQLAASMDVDLHTLRSIVSMGSTNSGIFQKITEYLLEEDTTVLSISLENAAKDIRLAVDAAAENKLSLRSLAAASETYQEACRAGLADKTLPNLATHSQKATRPELG</sequence>
<evidence type="ECO:0000256" key="3">
    <source>
        <dbReference type="ARBA" id="ARBA00023027"/>
    </source>
</evidence>
<dbReference type="GO" id="GO:0016491">
    <property type="term" value="F:oxidoreductase activity"/>
    <property type="evidence" value="ECO:0007669"/>
    <property type="project" value="UniProtKB-KW"/>
</dbReference>
<dbReference type="PIRSF" id="PIRSF000103">
    <property type="entry name" value="HIBADH"/>
    <property type="match status" value="1"/>
</dbReference>
<dbReference type="Gene3D" id="3.40.50.720">
    <property type="entry name" value="NAD(P)-binding Rossmann-like Domain"/>
    <property type="match status" value="1"/>
</dbReference>
<dbReference type="InterPro" id="IPR029154">
    <property type="entry name" value="HIBADH-like_NADP-bd"/>
</dbReference>
<keyword evidence="2" id="KW-0560">Oxidoreductase</keyword>
<dbReference type="PANTHER" id="PTHR43060:SF15">
    <property type="entry name" value="3-HYDROXYISOBUTYRATE DEHYDROGENASE-LIKE 1, MITOCHONDRIAL-RELATED"/>
    <property type="match status" value="1"/>
</dbReference>
<reference evidence="7 8" key="1">
    <citation type="submission" date="2013-12" db="EMBL/GenBank/DDBJ databases">
        <authorList>
            <person name="Zelazny A."/>
            <person name="Olivier K."/>
            <person name="Holland S."/>
            <person name="Lenaerts A."/>
            <person name="Ordway D."/>
            <person name="DeGroote M.A."/>
            <person name="Parker T."/>
            <person name="Sizemore C."/>
            <person name="Tallon L.J."/>
            <person name="Sadzewicz L.K."/>
            <person name="Sengamalay N."/>
            <person name="Fraser C.M."/>
            <person name="Hine E."/>
            <person name="Shefchek K.A."/>
            <person name="Das S.P."/>
            <person name="Tettelin H."/>
        </authorList>
    </citation>
    <scope>NUCLEOTIDE SEQUENCE [LARGE SCALE GENOMIC DNA]</scope>
    <source>
        <strain evidence="7 8">1948</strain>
    </source>
</reference>
<dbReference type="Gene3D" id="1.10.1040.10">
    <property type="entry name" value="N-(1-d-carboxylethyl)-l-norvaline Dehydrogenase, domain 2"/>
    <property type="match status" value="1"/>
</dbReference>
<feature type="active site" evidence="4">
    <location>
        <position position="187"/>
    </location>
</feature>
<name>A0A829QLN4_9MYCO</name>
<evidence type="ECO:0000259" key="6">
    <source>
        <dbReference type="Pfam" id="PF14833"/>
    </source>
</evidence>
<comment type="similarity">
    <text evidence="1">Belongs to the HIBADH-related family.</text>
</comment>
<dbReference type="InterPro" id="IPR015815">
    <property type="entry name" value="HIBADH-related"/>
</dbReference>